<protein>
    <submittedName>
        <fullName evidence="3">Uncharacterized protein</fullName>
    </submittedName>
</protein>
<keyword evidence="4" id="KW-1185">Reference proteome</keyword>
<keyword evidence="1" id="KW-0175">Coiled coil</keyword>
<sequence length="138" mass="16890">MQELQIEFRLLLDYFRSIYEDSDRRLNRIRYLVAELSNYQNKIKEAEDEKEAEKENFKEQMFVMKENLENHRTEEMKLIQLIDKLKEEIEHLKASTRSMKPKYETFTNRRKVWLRQTTNSGKLGGNEQKYRFVEKSES</sequence>
<name>A0AAV4VSL6_CAEEX</name>
<evidence type="ECO:0000313" key="3">
    <source>
        <dbReference type="EMBL" id="GIY72764.1"/>
    </source>
</evidence>
<evidence type="ECO:0000256" key="1">
    <source>
        <dbReference type="SAM" id="Coils"/>
    </source>
</evidence>
<gene>
    <name evidence="3" type="ORF">CEXT_275431</name>
</gene>
<evidence type="ECO:0000256" key="2">
    <source>
        <dbReference type="SAM" id="MobiDB-lite"/>
    </source>
</evidence>
<proteinExistence type="predicted"/>
<feature type="coiled-coil region" evidence="1">
    <location>
        <begin position="29"/>
        <end position="95"/>
    </location>
</feature>
<evidence type="ECO:0000313" key="4">
    <source>
        <dbReference type="Proteomes" id="UP001054945"/>
    </source>
</evidence>
<accession>A0AAV4VSL6</accession>
<dbReference type="AlphaFoldDB" id="A0AAV4VSL6"/>
<comment type="caution">
    <text evidence="3">The sequence shown here is derived from an EMBL/GenBank/DDBJ whole genome shotgun (WGS) entry which is preliminary data.</text>
</comment>
<feature type="region of interest" description="Disordered" evidence="2">
    <location>
        <begin position="118"/>
        <end position="138"/>
    </location>
</feature>
<reference evidence="3 4" key="1">
    <citation type="submission" date="2021-06" db="EMBL/GenBank/DDBJ databases">
        <title>Caerostris extrusa draft genome.</title>
        <authorList>
            <person name="Kono N."/>
            <person name="Arakawa K."/>
        </authorList>
    </citation>
    <scope>NUCLEOTIDE SEQUENCE [LARGE SCALE GENOMIC DNA]</scope>
</reference>
<organism evidence="3 4">
    <name type="scientific">Caerostris extrusa</name>
    <name type="common">Bark spider</name>
    <name type="synonym">Caerostris bankana</name>
    <dbReference type="NCBI Taxonomy" id="172846"/>
    <lineage>
        <taxon>Eukaryota</taxon>
        <taxon>Metazoa</taxon>
        <taxon>Ecdysozoa</taxon>
        <taxon>Arthropoda</taxon>
        <taxon>Chelicerata</taxon>
        <taxon>Arachnida</taxon>
        <taxon>Araneae</taxon>
        <taxon>Araneomorphae</taxon>
        <taxon>Entelegynae</taxon>
        <taxon>Araneoidea</taxon>
        <taxon>Araneidae</taxon>
        <taxon>Caerostris</taxon>
    </lineage>
</organism>
<feature type="compositionally biased region" description="Basic and acidic residues" evidence="2">
    <location>
        <begin position="128"/>
        <end position="138"/>
    </location>
</feature>
<dbReference type="EMBL" id="BPLR01014988">
    <property type="protein sequence ID" value="GIY72764.1"/>
    <property type="molecule type" value="Genomic_DNA"/>
</dbReference>
<dbReference type="Proteomes" id="UP001054945">
    <property type="component" value="Unassembled WGS sequence"/>
</dbReference>